<dbReference type="SUPFAM" id="SSF55729">
    <property type="entry name" value="Acyl-CoA N-acyltransferases (Nat)"/>
    <property type="match status" value="2"/>
</dbReference>
<evidence type="ECO:0000256" key="1">
    <source>
        <dbReference type="ARBA" id="ARBA00009469"/>
    </source>
</evidence>
<evidence type="ECO:0000256" key="7">
    <source>
        <dbReference type="SAM" id="MobiDB-lite"/>
    </source>
</evidence>
<dbReference type="PANTHER" id="PTHR11377">
    <property type="entry name" value="N-MYRISTOYL TRANSFERASE"/>
    <property type="match status" value="1"/>
</dbReference>
<evidence type="ECO:0000313" key="10">
    <source>
        <dbReference type="EMBL" id="JAP92797.1"/>
    </source>
</evidence>
<dbReference type="InterPro" id="IPR000903">
    <property type="entry name" value="NMT"/>
</dbReference>
<evidence type="ECO:0000256" key="4">
    <source>
        <dbReference type="ARBA" id="ARBA00023315"/>
    </source>
</evidence>
<dbReference type="Pfam" id="PF01233">
    <property type="entry name" value="NMT"/>
    <property type="match status" value="2"/>
</dbReference>
<comment type="catalytic activity">
    <reaction evidence="5">
        <text>N-terminal glycyl-[protein] + tetradecanoyl-CoA = N-tetradecanoylglycyl-[protein] + CoA + H(+)</text>
        <dbReference type="Rhea" id="RHEA:15521"/>
        <dbReference type="Rhea" id="RHEA-COMP:12666"/>
        <dbReference type="Rhea" id="RHEA-COMP:12667"/>
        <dbReference type="ChEBI" id="CHEBI:15378"/>
        <dbReference type="ChEBI" id="CHEBI:57287"/>
        <dbReference type="ChEBI" id="CHEBI:57385"/>
        <dbReference type="ChEBI" id="CHEBI:64723"/>
        <dbReference type="ChEBI" id="CHEBI:133050"/>
        <dbReference type="EC" id="2.3.1.97"/>
    </reaction>
</comment>
<feature type="domain" description="Glycylpeptide N-tetradecanoyltransferase N-terminal" evidence="8">
    <location>
        <begin position="115"/>
        <end position="187"/>
    </location>
</feature>
<keyword evidence="4 5" id="KW-0012">Acyltransferase</keyword>
<dbReference type="InterPro" id="IPR022677">
    <property type="entry name" value="NMT_C"/>
</dbReference>
<protein>
    <recommendedName>
        <fullName evidence="2 5">Glycylpeptide N-tetradecanoyltransferase</fullName>
        <ecNumber evidence="2 5">2.3.1.97</ecNumber>
    </recommendedName>
</protein>
<dbReference type="AlphaFoldDB" id="A0A146K853"/>
<comment type="similarity">
    <text evidence="1 6">Belongs to the NMT family.</text>
</comment>
<dbReference type="EC" id="2.3.1.97" evidence="2 5"/>
<dbReference type="Gene3D" id="3.40.630.170">
    <property type="match status" value="1"/>
</dbReference>
<evidence type="ECO:0000256" key="3">
    <source>
        <dbReference type="ARBA" id="ARBA00022679"/>
    </source>
</evidence>
<evidence type="ECO:0000259" key="9">
    <source>
        <dbReference type="Pfam" id="PF02799"/>
    </source>
</evidence>
<dbReference type="Pfam" id="PF02799">
    <property type="entry name" value="NMT_C"/>
    <property type="match status" value="1"/>
</dbReference>
<name>A0A146K853_9EUKA</name>
<evidence type="ECO:0000259" key="8">
    <source>
        <dbReference type="Pfam" id="PF01233"/>
    </source>
</evidence>
<evidence type="ECO:0000256" key="2">
    <source>
        <dbReference type="ARBA" id="ARBA00012923"/>
    </source>
</evidence>
<sequence>MSDEHKFWPTQPVKHDPTAEKPHQIIDIEKENVPKKSLPTPAYVKFDVIDQYQSAKLEELTEFLANHYVGDAKGRCRFGYSKEFLTWWLQSQSNNISVGLRIVKSDQLIDEHQKLVEQFSDGELVGYISSVPMNYTFKDLTKPAQSVDFLCIHHELRLQNLAPLLIQEITRRSYKQGIFSAVFTAAFTAKQDKPTIPPMLLTTYYHRLLDPVKLSQCEFCRKPQAMSERDYVQHYKLPYVNSDKAKCVRKMTKQDQEKCCQLLNDFQTRNYKIQQHYTPDLFKKMFRNIDNVIQCYVYEKNGEILGFASFYIVDTQMLAPEIVKLHKYIRNGYFYQYGVKEGQNEIDELTLMTLMTHEMKKQKVDVATCLNIGKNVEIIQKLQMDGGDGKLSYHTFNLDWGTEIKNEDLGIVLV</sequence>
<dbReference type="PANTHER" id="PTHR11377:SF5">
    <property type="entry name" value="GLYCYLPEPTIDE N-TETRADECANOYLTRANSFERASE"/>
    <property type="match status" value="1"/>
</dbReference>
<organism evidence="10">
    <name type="scientific">Trepomonas sp. PC1</name>
    <dbReference type="NCBI Taxonomy" id="1076344"/>
    <lineage>
        <taxon>Eukaryota</taxon>
        <taxon>Metamonada</taxon>
        <taxon>Diplomonadida</taxon>
        <taxon>Hexamitidae</taxon>
        <taxon>Hexamitinae</taxon>
        <taxon>Trepomonas</taxon>
    </lineage>
</organism>
<dbReference type="InterPro" id="IPR022676">
    <property type="entry name" value="NMT_N"/>
</dbReference>
<dbReference type="GO" id="GO:0004379">
    <property type="term" value="F:glycylpeptide N-tetradecanoyltransferase activity"/>
    <property type="evidence" value="ECO:0007669"/>
    <property type="project" value="UniProtKB-EC"/>
</dbReference>
<proteinExistence type="inferred from homology"/>
<evidence type="ECO:0000256" key="5">
    <source>
        <dbReference type="RuleBase" id="RU000586"/>
    </source>
</evidence>
<accession>A0A146K853</accession>
<feature type="domain" description="Glycylpeptide N-tetradecanoyltransferase N-terminal" evidence="8">
    <location>
        <begin position="29"/>
        <end position="109"/>
    </location>
</feature>
<reference evidence="10" key="1">
    <citation type="submission" date="2015-07" db="EMBL/GenBank/DDBJ databases">
        <title>Adaptation to a free-living lifestyle via gene acquisitions in the diplomonad Trepomonas sp. PC1.</title>
        <authorList>
            <person name="Xu F."/>
            <person name="Jerlstrom-Hultqvist J."/>
            <person name="Kolisko M."/>
            <person name="Simpson A.G.B."/>
            <person name="Roger A.J."/>
            <person name="Svard S.G."/>
            <person name="Andersson J.O."/>
        </authorList>
    </citation>
    <scope>NUCLEOTIDE SEQUENCE</scope>
    <source>
        <strain evidence="10">PC1</strain>
    </source>
</reference>
<feature type="domain" description="Glycylpeptide N-tetradecanoyltransferase C-terminal" evidence="9">
    <location>
        <begin position="217"/>
        <end position="400"/>
    </location>
</feature>
<gene>
    <name evidence="10" type="ORF">TPC1_15142</name>
</gene>
<dbReference type="EMBL" id="GDID01003809">
    <property type="protein sequence ID" value="JAP92797.1"/>
    <property type="molecule type" value="Transcribed_RNA"/>
</dbReference>
<keyword evidence="3 5" id="KW-0808">Transferase</keyword>
<dbReference type="GO" id="GO:0005737">
    <property type="term" value="C:cytoplasm"/>
    <property type="evidence" value="ECO:0007669"/>
    <property type="project" value="TreeGrafter"/>
</dbReference>
<evidence type="ECO:0000256" key="6">
    <source>
        <dbReference type="RuleBase" id="RU004178"/>
    </source>
</evidence>
<dbReference type="InterPro" id="IPR016181">
    <property type="entry name" value="Acyl_CoA_acyltransferase"/>
</dbReference>
<comment type="function">
    <text evidence="5">Adds a myristoyl group to the N-terminal glycine residue of certain cellular proteins.</text>
</comment>
<feature type="region of interest" description="Disordered" evidence="7">
    <location>
        <begin position="1"/>
        <end position="20"/>
    </location>
</feature>